<keyword evidence="4 6" id="KW-0238">DNA-binding</keyword>
<evidence type="ECO:0000259" key="7">
    <source>
        <dbReference type="Pfam" id="PF04542"/>
    </source>
</evidence>
<dbReference type="GO" id="GO:0006352">
    <property type="term" value="P:DNA-templated transcription initiation"/>
    <property type="evidence" value="ECO:0007669"/>
    <property type="project" value="InterPro"/>
</dbReference>
<dbReference type="PANTHER" id="PTHR43133">
    <property type="entry name" value="RNA POLYMERASE ECF-TYPE SIGMA FACTO"/>
    <property type="match status" value="1"/>
</dbReference>
<evidence type="ECO:0000256" key="5">
    <source>
        <dbReference type="ARBA" id="ARBA00023163"/>
    </source>
</evidence>
<proteinExistence type="inferred from homology"/>
<dbReference type="GeneID" id="77007264"/>
<dbReference type="InterPro" id="IPR013324">
    <property type="entry name" value="RNA_pol_sigma_r3/r4-like"/>
</dbReference>
<evidence type="ECO:0000256" key="4">
    <source>
        <dbReference type="ARBA" id="ARBA00023125"/>
    </source>
</evidence>
<keyword evidence="10" id="KW-1185">Reference proteome</keyword>
<evidence type="ECO:0000313" key="9">
    <source>
        <dbReference type="EMBL" id="KFN08829.1"/>
    </source>
</evidence>
<comment type="similarity">
    <text evidence="1 6">Belongs to the sigma-70 factor family. ECF subfamily.</text>
</comment>
<dbReference type="AlphaFoldDB" id="A0A090ZC11"/>
<evidence type="ECO:0000256" key="3">
    <source>
        <dbReference type="ARBA" id="ARBA00023082"/>
    </source>
</evidence>
<comment type="caution">
    <text evidence="9">The sequence shown here is derived from an EMBL/GenBank/DDBJ whole genome shotgun (WGS) entry which is preliminary data.</text>
</comment>
<dbReference type="HOGENOM" id="CLU_047691_3_2_9"/>
<reference evidence="9 10" key="1">
    <citation type="submission" date="2014-04" db="EMBL/GenBank/DDBJ databases">
        <authorList>
            <person name="Bishop-Lilly K.A."/>
            <person name="Broomall S.M."/>
            <person name="Chain P.S."/>
            <person name="Chertkov O."/>
            <person name="Coyne S.R."/>
            <person name="Daligault H.E."/>
            <person name="Davenport K.W."/>
            <person name="Erkkila T."/>
            <person name="Frey K.G."/>
            <person name="Gibbons H.S."/>
            <person name="Gu W."/>
            <person name="Jaissle J."/>
            <person name="Johnson S.L."/>
            <person name="Koroleva G.I."/>
            <person name="Ladner J.T."/>
            <person name="Lo C.-C."/>
            <person name="Minogue T.D."/>
            <person name="Munk C."/>
            <person name="Palacios G.F."/>
            <person name="Redden C.L."/>
            <person name="Rosenzweig C.N."/>
            <person name="Scholz M.B."/>
            <person name="Teshima H."/>
            <person name="Xu Y."/>
        </authorList>
    </citation>
    <scope>NUCLEOTIDE SEQUENCE [LARGE SCALE GENOMIC DNA]</scope>
    <source>
        <strain evidence="9 10">8244</strain>
    </source>
</reference>
<evidence type="ECO:0000256" key="2">
    <source>
        <dbReference type="ARBA" id="ARBA00023015"/>
    </source>
</evidence>
<evidence type="ECO:0000256" key="1">
    <source>
        <dbReference type="ARBA" id="ARBA00010641"/>
    </source>
</evidence>
<dbReference type="SUPFAM" id="SSF88659">
    <property type="entry name" value="Sigma3 and sigma4 domains of RNA polymerase sigma factors"/>
    <property type="match status" value="1"/>
</dbReference>
<name>A0A090ZC11_PAEMA</name>
<dbReference type="EMBL" id="JMQA01000026">
    <property type="protein sequence ID" value="KFN08829.1"/>
    <property type="molecule type" value="Genomic_DNA"/>
</dbReference>
<keyword evidence="2 6" id="KW-0805">Transcription regulation</keyword>
<dbReference type="InterPro" id="IPR014284">
    <property type="entry name" value="RNA_pol_sigma-70_dom"/>
</dbReference>
<gene>
    <name evidence="9" type="ORF">DJ90_4911</name>
</gene>
<dbReference type="Gene3D" id="1.10.1740.10">
    <property type="match status" value="1"/>
</dbReference>
<dbReference type="STRING" id="44252.DJ90_4911"/>
<dbReference type="PANTHER" id="PTHR43133:SF62">
    <property type="entry name" value="RNA POLYMERASE SIGMA FACTOR SIGZ"/>
    <property type="match status" value="1"/>
</dbReference>
<dbReference type="GO" id="GO:0006950">
    <property type="term" value="P:response to stress"/>
    <property type="evidence" value="ECO:0007669"/>
    <property type="project" value="UniProtKB-ARBA"/>
</dbReference>
<dbReference type="Pfam" id="PF08281">
    <property type="entry name" value="Sigma70_r4_2"/>
    <property type="match status" value="1"/>
</dbReference>
<dbReference type="Pfam" id="PF04542">
    <property type="entry name" value="Sigma70_r2"/>
    <property type="match status" value="1"/>
</dbReference>
<protein>
    <recommendedName>
        <fullName evidence="6">RNA polymerase sigma factor</fullName>
    </recommendedName>
</protein>
<dbReference type="InterPro" id="IPR000838">
    <property type="entry name" value="RNA_pol_sigma70_ECF_CS"/>
</dbReference>
<dbReference type="OrthoDB" id="2657224at2"/>
<dbReference type="InterPro" id="IPR013249">
    <property type="entry name" value="RNA_pol_sigma70_r4_t2"/>
</dbReference>
<dbReference type="RefSeq" id="WP_036623019.1">
    <property type="nucleotide sequence ID" value="NZ_BGML01000003.1"/>
</dbReference>
<dbReference type="InterPro" id="IPR039425">
    <property type="entry name" value="RNA_pol_sigma-70-like"/>
</dbReference>
<organism evidence="9 10">
    <name type="scientific">Paenibacillus macerans</name>
    <name type="common">Bacillus macerans</name>
    <dbReference type="NCBI Taxonomy" id="44252"/>
    <lineage>
        <taxon>Bacteria</taxon>
        <taxon>Bacillati</taxon>
        <taxon>Bacillota</taxon>
        <taxon>Bacilli</taxon>
        <taxon>Bacillales</taxon>
        <taxon>Paenibacillaceae</taxon>
        <taxon>Paenibacillus</taxon>
    </lineage>
</organism>
<dbReference type="InterPro" id="IPR036388">
    <property type="entry name" value="WH-like_DNA-bd_sf"/>
</dbReference>
<evidence type="ECO:0000313" key="10">
    <source>
        <dbReference type="Proteomes" id="UP000029278"/>
    </source>
</evidence>
<dbReference type="Gene3D" id="1.10.10.10">
    <property type="entry name" value="Winged helix-like DNA-binding domain superfamily/Winged helix DNA-binding domain"/>
    <property type="match status" value="1"/>
</dbReference>
<dbReference type="SUPFAM" id="SSF88946">
    <property type="entry name" value="Sigma2 domain of RNA polymerase sigma factors"/>
    <property type="match status" value="1"/>
</dbReference>
<dbReference type="InterPro" id="IPR007627">
    <property type="entry name" value="RNA_pol_sigma70_r2"/>
</dbReference>
<dbReference type="GO" id="GO:0016987">
    <property type="term" value="F:sigma factor activity"/>
    <property type="evidence" value="ECO:0007669"/>
    <property type="project" value="UniProtKB-KW"/>
</dbReference>
<dbReference type="NCBIfam" id="TIGR02937">
    <property type="entry name" value="sigma70-ECF"/>
    <property type="match status" value="1"/>
</dbReference>
<dbReference type="GO" id="GO:0003677">
    <property type="term" value="F:DNA binding"/>
    <property type="evidence" value="ECO:0007669"/>
    <property type="project" value="UniProtKB-KW"/>
</dbReference>
<dbReference type="InterPro" id="IPR013325">
    <property type="entry name" value="RNA_pol_sigma_r2"/>
</dbReference>
<feature type="domain" description="RNA polymerase sigma-70 region 2" evidence="7">
    <location>
        <begin position="25"/>
        <end position="91"/>
    </location>
</feature>
<dbReference type="Proteomes" id="UP000029278">
    <property type="component" value="Unassembled WGS sequence"/>
</dbReference>
<keyword evidence="5 6" id="KW-0804">Transcription</keyword>
<evidence type="ECO:0000259" key="8">
    <source>
        <dbReference type="Pfam" id="PF08281"/>
    </source>
</evidence>
<dbReference type="PATRIC" id="fig|44252.3.peg.2827"/>
<feature type="domain" description="RNA polymerase sigma factor 70 region 4 type 2" evidence="8">
    <location>
        <begin position="126"/>
        <end position="175"/>
    </location>
</feature>
<accession>A0A090ZC11</accession>
<keyword evidence="3 6" id="KW-0731">Sigma factor</keyword>
<dbReference type="PROSITE" id="PS01063">
    <property type="entry name" value="SIGMA70_ECF"/>
    <property type="match status" value="1"/>
</dbReference>
<sequence>MPNRLQCLLSANYSELDEDEQKQVYEAFYEWVYGTIYLIVKDHQATEDIIQEAFLKVMLKKPVFKAEASLRAWLRTVSRNMAITYLRKNKKYMQNLEQTSAIGELAAASWKDGSVEDSVETKLMEEAIVTYLRRLKPEYRIMVEYRWRLGLSYREIADKLGVCENIVRQRLFRTREGIKKKLYNEWERSRHT</sequence>
<evidence type="ECO:0000256" key="6">
    <source>
        <dbReference type="RuleBase" id="RU000716"/>
    </source>
</evidence>